<accession>A0A8A4ZA56</accession>
<evidence type="ECO:0000259" key="8">
    <source>
        <dbReference type="PROSITE" id="PS50928"/>
    </source>
</evidence>
<keyword evidence="6 7" id="KW-0472">Membrane</keyword>
<dbReference type="EMBL" id="CP071868">
    <property type="protein sequence ID" value="QTE28830.1"/>
    <property type="molecule type" value="Genomic_DNA"/>
</dbReference>
<feature type="transmembrane region" description="Helical" evidence="7">
    <location>
        <begin position="176"/>
        <end position="197"/>
    </location>
</feature>
<dbReference type="Gene3D" id="1.10.3720.10">
    <property type="entry name" value="MetI-like"/>
    <property type="match status" value="1"/>
</dbReference>
<organism evidence="9 10">
    <name type="scientific">Pengzhenrongella sicca</name>
    <dbReference type="NCBI Taxonomy" id="2819238"/>
    <lineage>
        <taxon>Bacteria</taxon>
        <taxon>Bacillati</taxon>
        <taxon>Actinomycetota</taxon>
        <taxon>Actinomycetes</taxon>
        <taxon>Micrococcales</taxon>
        <taxon>Pengzhenrongella</taxon>
    </lineage>
</organism>
<comment type="subcellular location">
    <subcellularLocation>
        <location evidence="1 7">Cell membrane</location>
        <topology evidence="1 7">Multi-pass membrane protein</topology>
    </subcellularLocation>
</comment>
<feature type="transmembrane region" description="Helical" evidence="7">
    <location>
        <begin position="481"/>
        <end position="502"/>
    </location>
</feature>
<reference evidence="9" key="1">
    <citation type="submission" date="2021-03" db="EMBL/GenBank/DDBJ databases">
        <title>Pengzhenrongella sicca gen. nov., sp. nov., a new member of suborder Micrococcineae isolated from High-Arctic tundra soil.</title>
        <authorList>
            <person name="Peng F."/>
        </authorList>
    </citation>
    <scope>NUCLEOTIDE SEQUENCE</scope>
    <source>
        <strain evidence="9">LRZ-2</strain>
    </source>
</reference>
<evidence type="ECO:0000256" key="7">
    <source>
        <dbReference type="RuleBase" id="RU363032"/>
    </source>
</evidence>
<feature type="transmembrane region" description="Helical" evidence="7">
    <location>
        <begin position="437"/>
        <end position="461"/>
    </location>
</feature>
<dbReference type="GO" id="GO:0055085">
    <property type="term" value="P:transmembrane transport"/>
    <property type="evidence" value="ECO:0007669"/>
    <property type="project" value="InterPro"/>
</dbReference>
<proteinExistence type="inferred from homology"/>
<evidence type="ECO:0000256" key="2">
    <source>
        <dbReference type="ARBA" id="ARBA00022448"/>
    </source>
</evidence>
<sequence length="512" mass="52255">MLVYAVRRAVASTLLVLVSTAVMYVLVALSGNPLRDLLAYNGPGRTERLEARTAALNLDVPVPGRYLLWLQDVARCAVPGGDGCTLGLDRQGRPVLPQLELALGSTLRLVVAATVLSLVLGVVAGIVTALRQYSALDHTVTLVALMCFSLPVFWVSTLLKQYVAIDLNTWLGEPRLTVASIAGVGAAAGLAWALVVGGDARRRLVVAGLAGTATAGTLAALLASGWFVRPALGVAGIAASGLVAAFGWTALLAGLGPRSRRTLAAGAAAAVAGTAVVAAAGPVLGAATWAGLAALAAATIALAVGAAWCAGGAGRRRAALIGGLTGACVAAAAAVDQLLRAYPALFRSTGGRPIATTGSQTPNLGGGFWETNLDVLTHLALPTLAIMAISFASYARFTRSSLLDVLTQDHVRTARAAGLDERTVVLRHALRTALLPLATLVAFDLAAVFGGAVVAETVFGWNGMGRMFTTALTAVDPNPVMAFFLVTAVATAAFNLCADLAYASLDPRIVLR</sequence>
<feature type="transmembrane region" description="Helical" evidence="7">
    <location>
        <begin position="375"/>
        <end position="395"/>
    </location>
</feature>
<evidence type="ECO:0000256" key="6">
    <source>
        <dbReference type="ARBA" id="ARBA00023136"/>
    </source>
</evidence>
<feature type="transmembrane region" description="Helical" evidence="7">
    <location>
        <begin position="204"/>
        <end position="228"/>
    </location>
</feature>
<dbReference type="KEGG" id="psic:J4E96_16065"/>
<dbReference type="PANTHER" id="PTHR30465">
    <property type="entry name" value="INNER MEMBRANE ABC TRANSPORTER"/>
    <property type="match status" value="1"/>
</dbReference>
<feature type="transmembrane region" description="Helical" evidence="7">
    <location>
        <begin position="262"/>
        <end position="283"/>
    </location>
</feature>
<evidence type="ECO:0000313" key="9">
    <source>
        <dbReference type="EMBL" id="QTE28830.1"/>
    </source>
</evidence>
<dbReference type="SUPFAM" id="SSF161098">
    <property type="entry name" value="MetI-like"/>
    <property type="match status" value="1"/>
</dbReference>
<feature type="domain" description="ABC transmembrane type-1" evidence="8">
    <location>
        <begin position="103"/>
        <end position="498"/>
    </location>
</feature>
<keyword evidence="3" id="KW-1003">Cell membrane</keyword>
<evidence type="ECO:0000256" key="5">
    <source>
        <dbReference type="ARBA" id="ARBA00022989"/>
    </source>
</evidence>
<keyword evidence="10" id="KW-1185">Reference proteome</keyword>
<keyword evidence="4 7" id="KW-0812">Transmembrane</keyword>
<feature type="transmembrane region" description="Helical" evidence="7">
    <location>
        <begin position="289"/>
        <end position="311"/>
    </location>
</feature>
<keyword evidence="5 7" id="KW-1133">Transmembrane helix</keyword>
<dbReference type="InterPro" id="IPR035906">
    <property type="entry name" value="MetI-like_sf"/>
</dbReference>
<dbReference type="PANTHER" id="PTHR30465:SF0">
    <property type="entry name" value="OLIGOPEPTIDE TRANSPORT SYSTEM PERMEASE PROTEIN APPB"/>
    <property type="match status" value="1"/>
</dbReference>
<evidence type="ECO:0000256" key="1">
    <source>
        <dbReference type="ARBA" id="ARBA00004651"/>
    </source>
</evidence>
<keyword evidence="2 7" id="KW-0813">Transport</keyword>
<feature type="transmembrane region" description="Helical" evidence="7">
    <location>
        <begin position="318"/>
        <end position="339"/>
    </location>
</feature>
<dbReference type="Proteomes" id="UP000663937">
    <property type="component" value="Chromosome"/>
</dbReference>
<name>A0A8A4ZA56_9MICO</name>
<dbReference type="GO" id="GO:0005886">
    <property type="term" value="C:plasma membrane"/>
    <property type="evidence" value="ECO:0007669"/>
    <property type="project" value="UniProtKB-SubCell"/>
</dbReference>
<dbReference type="PROSITE" id="PS50928">
    <property type="entry name" value="ABC_TM1"/>
    <property type="match status" value="1"/>
</dbReference>
<feature type="transmembrane region" description="Helical" evidence="7">
    <location>
        <begin position="109"/>
        <end position="130"/>
    </location>
</feature>
<dbReference type="InterPro" id="IPR000515">
    <property type="entry name" value="MetI-like"/>
</dbReference>
<dbReference type="Pfam" id="PF00528">
    <property type="entry name" value="BPD_transp_1"/>
    <property type="match status" value="1"/>
</dbReference>
<dbReference type="CDD" id="cd06261">
    <property type="entry name" value="TM_PBP2"/>
    <property type="match status" value="1"/>
</dbReference>
<feature type="transmembrane region" description="Helical" evidence="7">
    <location>
        <begin position="142"/>
        <end position="164"/>
    </location>
</feature>
<evidence type="ECO:0000256" key="3">
    <source>
        <dbReference type="ARBA" id="ARBA00022475"/>
    </source>
</evidence>
<feature type="transmembrane region" description="Helical" evidence="7">
    <location>
        <begin position="9"/>
        <end position="29"/>
    </location>
</feature>
<comment type="similarity">
    <text evidence="7">Belongs to the binding-protein-dependent transport system permease family.</text>
</comment>
<evidence type="ECO:0000256" key="4">
    <source>
        <dbReference type="ARBA" id="ARBA00022692"/>
    </source>
</evidence>
<dbReference type="AlphaFoldDB" id="A0A8A4ZA56"/>
<protein>
    <submittedName>
        <fullName evidence="9">ABC transporter permease</fullName>
    </submittedName>
</protein>
<evidence type="ECO:0000313" key="10">
    <source>
        <dbReference type="Proteomes" id="UP000663937"/>
    </source>
</evidence>
<dbReference type="RefSeq" id="WP_227423080.1">
    <property type="nucleotide sequence ID" value="NZ_CP071868.1"/>
</dbReference>
<feature type="transmembrane region" description="Helical" evidence="7">
    <location>
        <begin position="234"/>
        <end position="255"/>
    </location>
</feature>
<gene>
    <name evidence="9" type="ORF">J4E96_16065</name>
</gene>